<sequence>MLTRLRHWAEALARETHAVWIAARDPRTPFAAKALGVVVAGYALSPIDLIPDFVPVLGLLDDLLIVPAGFWLFKRMVPEAVMADARSQANRADRPRGHTATIVIALIWVLIAGALAWQIAGFVSW</sequence>
<name>A0A552UH05_9SPHN</name>
<keyword evidence="2 5" id="KW-0812">Transmembrane</keyword>
<comment type="caution">
    <text evidence="7">The sequence shown here is derived from an EMBL/GenBank/DDBJ whole genome shotgun (WGS) entry which is preliminary data.</text>
</comment>
<comment type="subcellular location">
    <subcellularLocation>
        <location evidence="1">Endomembrane system</location>
        <topology evidence="1">Multi-pass membrane protein</topology>
    </subcellularLocation>
</comment>
<dbReference type="Pfam" id="PF06803">
    <property type="entry name" value="DUF1232"/>
    <property type="match status" value="1"/>
</dbReference>
<dbReference type="AlphaFoldDB" id="A0A552UH05"/>
<keyword evidence="8" id="KW-1185">Reference proteome</keyword>
<dbReference type="EMBL" id="VJWA01000001">
    <property type="protein sequence ID" value="TRW17508.1"/>
    <property type="molecule type" value="Genomic_DNA"/>
</dbReference>
<dbReference type="Proteomes" id="UP000317894">
    <property type="component" value="Unassembled WGS sequence"/>
</dbReference>
<dbReference type="RefSeq" id="WP_143555053.1">
    <property type="nucleotide sequence ID" value="NZ_VJWA01000001.1"/>
</dbReference>
<evidence type="ECO:0000256" key="1">
    <source>
        <dbReference type="ARBA" id="ARBA00004127"/>
    </source>
</evidence>
<dbReference type="InterPro" id="IPR010652">
    <property type="entry name" value="DUF1232"/>
</dbReference>
<organism evidence="7 8">
    <name type="scientific">Glacieibacterium frigidum</name>
    <dbReference type="NCBI Taxonomy" id="2593303"/>
    <lineage>
        <taxon>Bacteria</taxon>
        <taxon>Pseudomonadati</taxon>
        <taxon>Pseudomonadota</taxon>
        <taxon>Alphaproteobacteria</taxon>
        <taxon>Sphingomonadales</taxon>
        <taxon>Sphingosinicellaceae</taxon>
        <taxon>Glacieibacterium</taxon>
    </lineage>
</organism>
<accession>A0A552UH05</accession>
<evidence type="ECO:0000256" key="4">
    <source>
        <dbReference type="ARBA" id="ARBA00023136"/>
    </source>
</evidence>
<feature type="transmembrane region" description="Helical" evidence="5">
    <location>
        <begin position="100"/>
        <end position="120"/>
    </location>
</feature>
<evidence type="ECO:0000313" key="7">
    <source>
        <dbReference type="EMBL" id="TRW17508.1"/>
    </source>
</evidence>
<evidence type="ECO:0000256" key="3">
    <source>
        <dbReference type="ARBA" id="ARBA00022989"/>
    </source>
</evidence>
<protein>
    <submittedName>
        <fullName evidence="7">DUF1232 domain-containing protein</fullName>
    </submittedName>
</protein>
<dbReference type="GO" id="GO:0012505">
    <property type="term" value="C:endomembrane system"/>
    <property type="evidence" value="ECO:0007669"/>
    <property type="project" value="UniProtKB-SubCell"/>
</dbReference>
<keyword evidence="4 5" id="KW-0472">Membrane</keyword>
<keyword evidence="3 5" id="KW-1133">Transmembrane helix</keyword>
<gene>
    <name evidence="7" type="ORF">FMM06_04940</name>
</gene>
<evidence type="ECO:0000259" key="6">
    <source>
        <dbReference type="Pfam" id="PF06803"/>
    </source>
</evidence>
<evidence type="ECO:0000256" key="2">
    <source>
        <dbReference type="ARBA" id="ARBA00022692"/>
    </source>
</evidence>
<dbReference type="OrthoDB" id="9804184at2"/>
<proteinExistence type="predicted"/>
<reference evidence="7 8" key="1">
    <citation type="submission" date="2019-07" db="EMBL/GenBank/DDBJ databases">
        <title>Novel species isolated from glacier.</title>
        <authorList>
            <person name="Liu Q."/>
            <person name="Xin Y.-H."/>
        </authorList>
    </citation>
    <scope>NUCLEOTIDE SEQUENCE [LARGE SCALE GENOMIC DNA]</scope>
    <source>
        <strain evidence="7 8">LB1R16</strain>
    </source>
</reference>
<feature type="domain" description="DUF1232" evidence="6">
    <location>
        <begin position="32"/>
        <end position="67"/>
    </location>
</feature>
<evidence type="ECO:0000256" key="5">
    <source>
        <dbReference type="SAM" id="Phobius"/>
    </source>
</evidence>
<evidence type="ECO:0000313" key="8">
    <source>
        <dbReference type="Proteomes" id="UP000317894"/>
    </source>
</evidence>